<reference evidence="3" key="1">
    <citation type="journal article" date="2013" name="Nature">
        <title>Draft genome of the wheat A-genome progenitor Triticum urartu.</title>
        <authorList>
            <person name="Ling H.Q."/>
            <person name="Zhao S."/>
            <person name="Liu D."/>
            <person name="Wang J."/>
            <person name="Sun H."/>
            <person name="Zhang C."/>
            <person name="Fan H."/>
            <person name="Li D."/>
            <person name="Dong L."/>
            <person name="Tao Y."/>
            <person name="Gao C."/>
            <person name="Wu H."/>
            <person name="Li Y."/>
            <person name="Cui Y."/>
            <person name="Guo X."/>
            <person name="Zheng S."/>
            <person name="Wang B."/>
            <person name="Yu K."/>
            <person name="Liang Q."/>
            <person name="Yang W."/>
            <person name="Lou X."/>
            <person name="Chen J."/>
            <person name="Feng M."/>
            <person name="Jian J."/>
            <person name="Zhang X."/>
            <person name="Luo G."/>
            <person name="Jiang Y."/>
            <person name="Liu J."/>
            <person name="Wang Z."/>
            <person name="Sha Y."/>
            <person name="Zhang B."/>
            <person name="Wu H."/>
            <person name="Tang D."/>
            <person name="Shen Q."/>
            <person name="Xue P."/>
            <person name="Zou S."/>
            <person name="Wang X."/>
            <person name="Liu X."/>
            <person name="Wang F."/>
            <person name="Yang Y."/>
            <person name="An X."/>
            <person name="Dong Z."/>
            <person name="Zhang K."/>
            <person name="Zhang X."/>
            <person name="Luo M.C."/>
            <person name="Dvorak J."/>
            <person name="Tong Y."/>
            <person name="Wang J."/>
            <person name="Yang H."/>
            <person name="Li Z."/>
            <person name="Wang D."/>
            <person name="Zhang A."/>
            <person name="Wang J."/>
        </authorList>
    </citation>
    <scope>NUCLEOTIDE SEQUENCE</scope>
    <source>
        <strain evidence="3">cv. G1812</strain>
    </source>
</reference>
<feature type="region of interest" description="Disordered" evidence="1">
    <location>
        <begin position="1"/>
        <end position="25"/>
    </location>
</feature>
<dbReference type="AlphaFoldDB" id="A0A8R7TLV9"/>
<dbReference type="Proteomes" id="UP000015106">
    <property type="component" value="Chromosome 2"/>
</dbReference>
<dbReference type="Gramene" id="TuG1812G0200004869.01.T01">
    <property type="protein sequence ID" value="TuG1812G0200004869.01.T01"/>
    <property type="gene ID" value="TuG1812G0200004869.01"/>
</dbReference>
<name>A0A8R7TLV9_TRIUA</name>
<dbReference type="EnsemblPlants" id="TuG1812G0200004869.01.T01">
    <property type="protein sequence ID" value="TuG1812G0200004869.01.T01"/>
    <property type="gene ID" value="TuG1812G0200004869.01"/>
</dbReference>
<feature type="compositionally biased region" description="Pro residues" evidence="1">
    <location>
        <begin position="12"/>
        <end position="23"/>
    </location>
</feature>
<proteinExistence type="predicted"/>
<keyword evidence="3" id="KW-1185">Reference proteome</keyword>
<evidence type="ECO:0000313" key="2">
    <source>
        <dbReference type="EnsemblPlants" id="TuG1812G0200004869.01.T01"/>
    </source>
</evidence>
<protein>
    <submittedName>
        <fullName evidence="2">Uncharacterized protein</fullName>
    </submittedName>
</protein>
<organism evidence="2 3">
    <name type="scientific">Triticum urartu</name>
    <name type="common">Red wild einkorn</name>
    <name type="synonym">Crithodium urartu</name>
    <dbReference type="NCBI Taxonomy" id="4572"/>
    <lineage>
        <taxon>Eukaryota</taxon>
        <taxon>Viridiplantae</taxon>
        <taxon>Streptophyta</taxon>
        <taxon>Embryophyta</taxon>
        <taxon>Tracheophyta</taxon>
        <taxon>Spermatophyta</taxon>
        <taxon>Magnoliopsida</taxon>
        <taxon>Liliopsida</taxon>
        <taxon>Poales</taxon>
        <taxon>Poaceae</taxon>
        <taxon>BOP clade</taxon>
        <taxon>Pooideae</taxon>
        <taxon>Triticodae</taxon>
        <taxon>Triticeae</taxon>
        <taxon>Triticinae</taxon>
        <taxon>Triticum</taxon>
    </lineage>
</organism>
<reference evidence="2" key="3">
    <citation type="submission" date="2022-06" db="UniProtKB">
        <authorList>
            <consortium name="EnsemblPlants"/>
        </authorList>
    </citation>
    <scope>IDENTIFICATION</scope>
</reference>
<accession>A0A8R7TLV9</accession>
<sequence length="118" mass="12873">MSPSSAAAARHPSPPSHLLPLPPLTSSFHSNLHQAAAMATELPFVPLPPRARNASSWTCRPYAPQAGQELHHPNTSTREVGEDWTGMDELDMDGVNVAKPEFAYPTGRILNNSARYFE</sequence>
<evidence type="ECO:0000313" key="3">
    <source>
        <dbReference type="Proteomes" id="UP000015106"/>
    </source>
</evidence>
<feature type="region of interest" description="Disordered" evidence="1">
    <location>
        <begin position="64"/>
        <end position="83"/>
    </location>
</feature>
<feature type="compositionally biased region" description="Low complexity" evidence="1">
    <location>
        <begin position="1"/>
        <end position="11"/>
    </location>
</feature>
<reference evidence="2" key="2">
    <citation type="submission" date="2018-03" db="EMBL/GenBank/DDBJ databases">
        <title>The Triticum urartu genome reveals the dynamic nature of wheat genome evolution.</title>
        <authorList>
            <person name="Ling H."/>
            <person name="Ma B."/>
            <person name="Shi X."/>
            <person name="Liu H."/>
            <person name="Dong L."/>
            <person name="Sun H."/>
            <person name="Cao Y."/>
            <person name="Gao Q."/>
            <person name="Zheng S."/>
            <person name="Li Y."/>
            <person name="Yu Y."/>
            <person name="Du H."/>
            <person name="Qi M."/>
            <person name="Li Y."/>
            <person name="Yu H."/>
            <person name="Cui Y."/>
            <person name="Wang N."/>
            <person name="Chen C."/>
            <person name="Wu H."/>
            <person name="Zhao Y."/>
            <person name="Zhang J."/>
            <person name="Li Y."/>
            <person name="Zhou W."/>
            <person name="Zhang B."/>
            <person name="Hu W."/>
            <person name="Eijk M."/>
            <person name="Tang J."/>
            <person name="Witsenboer H."/>
            <person name="Zhao S."/>
            <person name="Li Z."/>
            <person name="Zhang A."/>
            <person name="Wang D."/>
            <person name="Liang C."/>
        </authorList>
    </citation>
    <scope>NUCLEOTIDE SEQUENCE [LARGE SCALE GENOMIC DNA]</scope>
    <source>
        <strain evidence="2">cv. G1812</strain>
    </source>
</reference>
<evidence type="ECO:0000256" key="1">
    <source>
        <dbReference type="SAM" id="MobiDB-lite"/>
    </source>
</evidence>